<proteinExistence type="predicted"/>
<evidence type="ECO:0000313" key="1">
    <source>
        <dbReference type="EMBL" id="KAK1711187.1"/>
    </source>
</evidence>
<reference evidence="1" key="1">
    <citation type="submission" date="2021-12" db="EMBL/GenBank/DDBJ databases">
        <title>Comparative genomics, transcriptomics and evolutionary studies reveal genomic signatures of adaptation to plant cell wall in hemibiotrophic fungi.</title>
        <authorList>
            <consortium name="DOE Joint Genome Institute"/>
            <person name="Baroncelli R."/>
            <person name="Diaz J.F."/>
            <person name="Benocci T."/>
            <person name="Peng M."/>
            <person name="Battaglia E."/>
            <person name="Haridas S."/>
            <person name="Andreopoulos W."/>
            <person name="Labutti K."/>
            <person name="Pangilinan J."/>
            <person name="Floch G.L."/>
            <person name="Makela M.R."/>
            <person name="Henrissat B."/>
            <person name="Grigoriev I.V."/>
            <person name="Crouch J.A."/>
            <person name="De Vries R.P."/>
            <person name="Sukno S.A."/>
            <person name="Thon M.R."/>
        </authorList>
    </citation>
    <scope>NUCLEOTIDE SEQUENCE</scope>
    <source>
        <strain evidence="1">CBS 112980</strain>
    </source>
</reference>
<comment type="caution">
    <text evidence="1">The sequence shown here is derived from an EMBL/GenBank/DDBJ whole genome shotgun (WGS) entry which is preliminary data.</text>
</comment>
<name>A0AAD8XCP8_GLOAC</name>
<organism evidence="1 2">
    <name type="scientific">Glomerella acutata</name>
    <name type="common">Colletotrichum acutatum</name>
    <dbReference type="NCBI Taxonomy" id="27357"/>
    <lineage>
        <taxon>Eukaryota</taxon>
        <taxon>Fungi</taxon>
        <taxon>Dikarya</taxon>
        <taxon>Ascomycota</taxon>
        <taxon>Pezizomycotina</taxon>
        <taxon>Sordariomycetes</taxon>
        <taxon>Hypocreomycetidae</taxon>
        <taxon>Glomerellales</taxon>
        <taxon>Glomerellaceae</taxon>
        <taxon>Colletotrichum</taxon>
        <taxon>Colletotrichum acutatum species complex</taxon>
    </lineage>
</organism>
<dbReference type="EMBL" id="JAHMHS010000163">
    <property type="protein sequence ID" value="KAK1711187.1"/>
    <property type="molecule type" value="Genomic_DNA"/>
</dbReference>
<protein>
    <submittedName>
        <fullName evidence="1">Uncharacterized protein</fullName>
    </submittedName>
</protein>
<dbReference type="GeneID" id="85385054"/>
<dbReference type="Proteomes" id="UP001244207">
    <property type="component" value="Unassembled WGS sequence"/>
</dbReference>
<keyword evidence="2" id="KW-1185">Reference proteome</keyword>
<gene>
    <name evidence="1" type="ORF">BDZ83DRAFT_121833</name>
</gene>
<dbReference type="AlphaFoldDB" id="A0AAD8XCP8"/>
<sequence length="169" mass="18079">MLGSNRGSLGQDIPLSIDIYLRVRTYYISYARKSGTATQRKEPRSATKGTGQPIPSISSVTYAKIKFSAGPAYAWAVTHSHLMNRTSPSHLGLGLQAGSYLPTITARSNPLLRRGPRGSERACLASTNSRSSVGSVYKITLCALAAGPICTTNESSMAIRESLLLCVSR</sequence>
<accession>A0AAD8XCP8</accession>
<dbReference type="RefSeq" id="XP_060358990.1">
    <property type="nucleotide sequence ID" value="XM_060501155.1"/>
</dbReference>
<evidence type="ECO:0000313" key="2">
    <source>
        <dbReference type="Proteomes" id="UP001244207"/>
    </source>
</evidence>